<dbReference type="Gene3D" id="1.25.40.10">
    <property type="entry name" value="Tetratricopeptide repeat domain"/>
    <property type="match status" value="3"/>
</dbReference>
<dbReference type="AlphaFoldDB" id="A0ABD3EGG9"/>
<dbReference type="EMBL" id="JAVIJP010000005">
    <property type="protein sequence ID" value="KAL3653520.1"/>
    <property type="molecule type" value="Genomic_DNA"/>
</dbReference>
<dbReference type="InterPro" id="IPR046960">
    <property type="entry name" value="PPR_At4g14850-like_plant"/>
</dbReference>
<dbReference type="Pfam" id="PF01535">
    <property type="entry name" value="PPR"/>
    <property type="match status" value="3"/>
</dbReference>
<dbReference type="NCBIfam" id="TIGR00756">
    <property type="entry name" value="PPR"/>
    <property type="match status" value="1"/>
</dbReference>
<evidence type="ECO:0008006" key="4">
    <source>
        <dbReference type="Google" id="ProtNLM"/>
    </source>
</evidence>
<dbReference type="InterPro" id="IPR002885">
    <property type="entry name" value="PPR_rpt"/>
</dbReference>
<dbReference type="PANTHER" id="PTHR47926">
    <property type="entry name" value="PENTATRICOPEPTIDE REPEAT-CONTAINING PROTEIN"/>
    <property type="match status" value="1"/>
</dbReference>
<comment type="caution">
    <text evidence="2">The sequence shown here is derived from an EMBL/GenBank/DDBJ whole genome shotgun (WGS) entry which is preliminary data.</text>
</comment>
<organism evidence="2 3">
    <name type="scientific">Castilleja foliolosa</name>
    <dbReference type="NCBI Taxonomy" id="1961234"/>
    <lineage>
        <taxon>Eukaryota</taxon>
        <taxon>Viridiplantae</taxon>
        <taxon>Streptophyta</taxon>
        <taxon>Embryophyta</taxon>
        <taxon>Tracheophyta</taxon>
        <taxon>Spermatophyta</taxon>
        <taxon>Magnoliopsida</taxon>
        <taxon>eudicotyledons</taxon>
        <taxon>Gunneridae</taxon>
        <taxon>Pentapetalae</taxon>
        <taxon>asterids</taxon>
        <taxon>lamiids</taxon>
        <taxon>Lamiales</taxon>
        <taxon>Orobanchaceae</taxon>
        <taxon>Pedicularideae</taxon>
        <taxon>Castillejinae</taxon>
        <taxon>Castilleja</taxon>
    </lineage>
</organism>
<sequence length="647" mass="74518">MFIAYSMFPMELKRVQVLSVSKRLISATAISQPPPPRTFPPPHCNLSPQFTSAGDEKISFSGTASANDSLNLFASKEEKIDCYFKTSALNLIDVSKLLEVEKVSIMLYKCKTIKQLKHIHLRMLINGLRDDDNCNYLAEKVMLLASDLISFDYAYNVFMYLSSNPNISSYNILIKSSIGKSDYIAASAYNNNQDNISPDRFTFGFLFKSFASSDWLKGGEMMHAHVIKMGFVSDTFVMNSLLELYFKFVESESRNQLRAVWNVFDEMPERDIVSWNAMISGLVYYEFFSEALSVFDDMLLLADHRCKPDETTLINIIKACSRMELIEQGKWLDAYIKENKLVLSLPLGNALINMFLSYNDLGNMKVVFKSMSRRCIFTWRSMLKGLERNSFCKEALLLFDTMCCCSEEEDGVKPDDDIFDLVLASFYRDMSLLGDGKRLFRVIHKMVHGFGVKPGKSAYNFMISILAEAGWVEAAMMLAESLPWEPSEYVWGYLLYKCQIHGNENLMDSWIRKINEVKSKQDDQPYIRMRHCFMKSTLVAYIHAIIGQRHNDVNYVELMVDSLITKLPEQKLVDWLNKYMRKALENKASSEAYNHRQDRNKYAHTEARPRFEDGDDVCKLLKSLNRQLLDFHDQMISITDDPCQLAI</sequence>
<keyword evidence="3" id="KW-1185">Reference proteome</keyword>
<evidence type="ECO:0000256" key="1">
    <source>
        <dbReference type="ARBA" id="ARBA00022737"/>
    </source>
</evidence>
<evidence type="ECO:0000313" key="3">
    <source>
        <dbReference type="Proteomes" id="UP001632038"/>
    </source>
</evidence>
<dbReference type="InterPro" id="IPR011990">
    <property type="entry name" value="TPR-like_helical_dom_sf"/>
</dbReference>
<keyword evidence="1" id="KW-0677">Repeat</keyword>
<dbReference type="PANTHER" id="PTHR47926:SF531">
    <property type="entry name" value="TETRATRICOPEPTIDE REPEAT SUPERFAMILY PROTEIN"/>
    <property type="match status" value="1"/>
</dbReference>
<gene>
    <name evidence="2" type="ORF">CASFOL_003201</name>
</gene>
<name>A0ABD3EGG9_9LAMI</name>
<reference evidence="3" key="1">
    <citation type="journal article" date="2024" name="IScience">
        <title>Strigolactones Initiate the Formation of Haustorium-like Structures in Castilleja.</title>
        <authorList>
            <person name="Buerger M."/>
            <person name="Peterson D."/>
            <person name="Chory J."/>
        </authorList>
    </citation>
    <scope>NUCLEOTIDE SEQUENCE [LARGE SCALE GENOMIC DNA]</scope>
</reference>
<proteinExistence type="predicted"/>
<dbReference type="Proteomes" id="UP001632038">
    <property type="component" value="Unassembled WGS sequence"/>
</dbReference>
<evidence type="ECO:0000313" key="2">
    <source>
        <dbReference type="EMBL" id="KAL3653520.1"/>
    </source>
</evidence>
<accession>A0ABD3EGG9</accession>
<protein>
    <recommendedName>
        <fullName evidence="4">Pentatricopeptide repeat-containing protein</fullName>
    </recommendedName>
</protein>